<evidence type="ECO:0000256" key="3">
    <source>
        <dbReference type="ARBA" id="ARBA00022694"/>
    </source>
</evidence>
<dbReference type="GO" id="GO:0008033">
    <property type="term" value="P:tRNA processing"/>
    <property type="evidence" value="ECO:0007669"/>
    <property type="project" value="UniProtKB-KW"/>
</dbReference>
<evidence type="ECO:0000256" key="2">
    <source>
        <dbReference type="ARBA" id="ARBA00022679"/>
    </source>
</evidence>
<dbReference type="Pfam" id="PF01743">
    <property type="entry name" value="PolyA_pol"/>
    <property type="match status" value="1"/>
</dbReference>
<keyword evidence="3" id="KW-0819">tRNA processing</keyword>
<proteinExistence type="inferred from homology"/>
<accession>A0A0P9F581</accession>
<sequence length="146" mass="15802">MVHKLAVIQPILEALVRAGGRPHVVGGAVRDLLRGLPVKDIDIEVYGMPIEQLMHTLREFGRVDAVGRSFGVLKLRLPDGTQIDVALPRRESKIGAGHRGFLAAPDPTMTPVEAAARRDFTWNAMALTPEGDLLDFFGGAADLSKN</sequence>
<evidence type="ECO:0000256" key="7">
    <source>
        <dbReference type="RuleBase" id="RU003953"/>
    </source>
</evidence>
<evidence type="ECO:0000256" key="6">
    <source>
        <dbReference type="ARBA" id="ARBA00022842"/>
    </source>
</evidence>
<evidence type="ECO:0000313" key="9">
    <source>
        <dbReference type="EMBL" id="KPV51643.1"/>
    </source>
</evidence>
<dbReference type="InterPro" id="IPR043519">
    <property type="entry name" value="NT_sf"/>
</dbReference>
<keyword evidence="6" id="KW-0460">Magnesium</keyword>
<comment type="caution">
    <text evidence="9">The sequence shown here is derived from an EMBL/GenBank/DDBJ whole genome shotgun (WGS) entry which is preliminary data.</text>
</comment>
<protein>
    <submittedName>
        <fullName evidence="9">Polynucleotide adenylyltransferase</fullName>
    </submittedName>
</protein>
<feature type="non-terminal residue" evidence="9">
    <location>
        <position position="146"/>
    </location>
</feature>
<keyword evidence="5" id="KW-0479">Metal-binding</keyword>
<dbReference type="SUPFAM" id="SSF81301">
    <property type="entry name" value="Nucleotidyltransferase"/>
    <property type="match status" value="1"/>
</dbReference>
<dbReference type="GO" id="GO:0016779">
    <property type="term" value="F:nucleotidyltransferase activity"/>
    <property type="evidence" value="ECO:0007669"/>
    <property type="project" value="UniProtKB-KW"/>
</dbReference>
<dbReference type="Proteomes" id="UP000050509">
    <property type="component" value="Unassembled WGS sequence"/>
</dbReference>
<dbReference type="GO" id="GO:0000049">
    <property type="term" value="F:tRNA binding"/>
    <property type="evidence" value="ECO:0007669"/>
    <property type="project" value="TreeGrafter"/>
</dbReference>
<dbReference type="EMBL" id="LJCR01000831">
    <property type="protein sequence ID" value="KPV51643.1"/>
    <property type="molecule type" value="Genomic_DNA"/>
</dbReference>
<evidence type="ECO:0000256" key="4">
    <source>
        <dbReference type="ARBA" id="ARBA00022695"/>
    </source>
</evidence>
<evidence type="ECO:0000256" key="1">
    <source>
        <dbReference type="ARBA" id="ARBA00001946"/>
    </source>
</evidence>
<feature type="domain" description="Poly A polymerase head" evidence="8">
    <location>
        <begin position="24"/>
        <end position="145"/>
    </location>
</feature>
<dbReference type="PANTHER" id="PTHR46173">
    <property type="entry name" value="CCA TRNA NUCLEOTIDYLTRANSFERASE 1, MITOCHONDRIAL"/>
    <property type="match status" value="1"/>
</dbReference>
<keyword evidence="10" id="KW-1185">Reference proteome</keyword>
<dbReference type="InterPro" id="IPR050264">
    <property type="entry name" value="Bact_CCA-adding_enz_type3_sf"/>
</dbReference>
<keyword evidence="7" id="KW-0694">RNA-binding</keyword>
<evidence type="ECO:0000259" key="8">
    <source>
        <dbReference type="Pfam" id="PF01743"/>
    </source>
</evidence>
<dbReference type="Gene3D" id="3.30.460.10">
    <property type="entry name" value="Beta Polymerase, domain 2"/>
    <property type="match status" value="1"/>
</dbReference>
<dbReference type="PANTHER" id="PTHR46173:SF1">
    <property type="entry name" value="CCA TRNA NUCLEOTIDYLTRANSFERASE 1, MITOCHONDRIAL"/>
    <property type="match status" value="1"/>
</dbReference>
<dbReference type="InterPro" id="IPR002646">
    <property type="entry name" value="PolA_pol_head_dom"/>
</dbReference>
<keyword evidence="4 9" id="KW-0548">Nucleotidyltransferase</keyword>
<dbReference type="CDD" id="cd05398">
    <property type="entry name" value="NT_ClassII-CCAase"/>
    <property type="match status" value="1"/>
</dbReference>
<dbReference type="GO" id="GO:0046872">
    <property type="term" value="F:metal ion binding"/>
    <property type="evidence" value="ECO:0007669"/>
    <property type="project" value="UniProtKB-KW"/>
</dbReference>
<comment type="cofactor">
    <cofactor evidence="1">
        <name>Mg(2+)</name>
        <dbReference type="ChEBI" id="CHEBI:18420"/>
    </cofactor>
</comment>
<keyword evidence="2 7" id="KW-0808">Transferase</keyword>
<evidence type="ECO:0000313" key="10">
    <source>
        <dbReference type="Proteomes" id="UP000050509"/>
    </source>
</evidence>
<name>A0A0P9F581_9CHLR</name>
<organism evidence="9 10">
    <name type="scientific">Kouleothrix aurantiaca</name>
    <dbReference type="NCBI Taxonomy" id="186479"/>
    <lineage>
        <taxon>Bacteria</taxon>
        <taxon>Bacillati</taxon>
        <taxon>Chloroflexota</taxon>
        <taxon>Chloroflexia</taxon>
        <taxon>Chloroflexales</taxon>
        <taxon>Roseiflexineae</taxon>
        <taxon>Roseiflexaceae</taxon>
        <taxon>Kouleothrix</taxon>
    </lineage>
</organism>
<reference evidence="9 10" key="1">
    <citation type="submission" date="2015-09" db="EMBL/GenBank/DDBJ databases">
        <title>Draft genome sequence of Kouleothrix aurantiaca JCM 19913.</title>
        <authorList>
            <person name="Hemp J."/>
        </authorList>
    </citation>
    <scope>NUCLEOTIDE SEQUENCE [LARGE SCALE GENOMIC DNA]</scope>
    <source>
        <strain evidence="9 10">COM-B</strain>
    </source>
</reference>
<evidence type="ECO:0000256" key="5">
    <source>
        <dbReference type="ARBA" id="ARBA00022723"/>
    </source>
</evidence>
<gene>
    <name evidence="9" type="ORF">SE17_20030</name>
</gene>
<dbReference type="AlphaFoldDB" id="A0A0P9F581"/>
<comment type="similarity">
    <text evidence="7">Belongs to the tRNA nucleotidyltransferase/poly(A) polymerase family.</text>
</comment>